<evidence type="ECO:0000313" key="2">
    <source>
        <dbReference type="EMBL" id="XBS20499.1"/>
    </source>
</evidence>
<sequence length="405" mass="46533">MDSNLVINVDLNTLKLQRFALDQPGSLLHDFAVLLDFVSAGIEVSAKTHLLPQKALLEINQRLANPMTVKLKRPQQKSFPYINGLFLILRSSGLTRVINAGPKPRLILDEKVLANWHSLTAIEQYFSLLNAWFLRGSPEILGDRPGIWECHYYLFKCLEFFKRMPAEGIDVTATKDGFDHLKYYPELHNLALMDLFGLVTIEIDPSLEQNWPVSKIIPTQWGQFITEYYRTRTLRNLEQEEEQGPFTLAWDSELQSVFPELKRQLAEPVSEGMLNATIVFKVVLHKAYRLIQVSGSTILDDFASAILDAFDFDHDHLYQFSFKNVYGYSEHISHPMMTDVAKITVECRVGELPLMQGMEIVFTFDFGDNWEFSCVVESILDQPCDQKPKVLKKQGKPPKQYAFDY</sequence>
<dbReference type="RefSeq" id="WP_305906720.1">
    <property type="nucleotide sequence ID" value="NZ_CP157743.1"/>
</dbReference>
<dbReference type="Pfam" id="PF07929">
    <property type="entry name" value="PRiA4_ORF3"/>
    <property type="match status" value="1"/>
</dbReference>
<accession>A0AAU7NU62</accession>
<proteinExistence type="predicted"/>
<dbReference type="EMBL" id="CP157743">
    <property type="protein sequence ID" value="XBS20499.1"/>
    <property type="molecule type" value="Genomic_DNA"/>
</dbReference>
<evidence type="ECO:0000313" key="3">
    <source>
        <dbReference type="Proteomes" id="UP001225378"/>
    </source>
</evidence>
<dbReference type="InterPro" id="IPR024047">
    <property type="entry name" value="MM3350-like_sf"/>
</dbReference>
<dbReference type="SUPFAM" id="SSF159941">
    <property type="entry name" value="MM3350-like"/>
    <property type="match status" value="1"/>
</dbReference>
<organism evidence="2 3">
    <name type="scientific">Methylomarinum roseum</name>
    <dbReference type="NCBI Taxonomy" id="3067653"/>
    <lineage>
        <taxon>Bacteria</taxon>
        <taxon>Pseudomonadati</taxon>
        <taxon>Pseudomonadota</taxon>
        <taxon>Gammaproteobacteria</taxon>
        <taxon>Methylococcales</taxon>
        <taxon>Methylococcaceae</taxon>
        <taxon>Methylomarinum</taxon>
    </lineage>
</organism>
<dbReference type="InterPro" id="IPR012912">
    <property type="entry name" value="Plasmid_pRiA4b_Orf3-like"/>
</dbReference>
<name>A0AAU7NU62_9GAMM</name>
<dbReference type="KEGG" id="mech:Q9L42_019470"/>
<evidence type="ECO:0000259" key="1">
    <source>
        <dbReference type="Pfam" id="PF07929"/>
    </source>
</evidence>
<reference evidence="2 3" key="1">
    <citation type="journal article" date="2024" name="Microbiology">
        <title>Methylomarinum rosea sp. nov., a novel halophilic methanotrophic bacterium from the hypersaline Lake Elton.</title>
        <authorList>
            <person name="Suleimanov R.Z."/>
            <person name="Oshkin I.Y."/>
            <person name="Danilova O.V."/>
            <person name="Suzina N.E."/>
            <person name="Dedysh S.N."/>
        </authorList>
    </citation>
    <scope>NUCLEOTIDE SEQUENCE [LARGE SCALE GENOMIC DNA]</scope>
    <source>
        <strain evidence="2 3">Ch1-1</strain>
    </source>
</reference>
<dbReference type="Proteomes" id="UP001225378">
    <property type="component" value="Chromosome"/>
</dbReference>
<dbReference type="AlphaFoldDB" id="A0AAU7NU62"/>
<protein>
    <recommendedName>
        <fullName evidence="1">Plasmid pRiA4b Orf3-like domain-containing protein</fullName>
    </recommendedName>
</protein>
<feature type="domain" description="Plasmid pRiA4b Orf3-like" evidence="1">
    <location>
        <begin position="282"/>
        <end position="398"/>
    </location>
</feature>
<keyword evidence="3" id="KW-1185">Reference proteome</keyword>
<gene>
    <name evidence="2" type="ORF">Q9L42_019470</name>
</gene>
<dbReference type="Gene3D" id="3.10.290.30">
    <property type="entry name" value="MM3350-like"/>
    <property type="match status" value="1"/>
</dbReference>